<protein>
    <submittedName>
        <fullName evidence="2">DNA primase</fullName>
    </submittedName>
</protein>
<evidence type="ECO:0000256" key="1">
    <source>
        <dbReference type="SAM" id="MobiDB-lite"/>
    </source>
</evidence>
<feature type="region of interest" description="Disordered" evidence="1">
    <location>
        <begin position="1"/>
        <end position="136"/>
    </location>
</feature>
<sequence>MTEPDDKQSTGISPDTPREEAVNHVTEDIPLQPEPFLPESDGPEEYENYSAYQELMNNENPEHLQENSDMPSQPDTDHVQADESELQATTDTAEPAVRDEPTPQQPVQSTSPSDNTSSFLDKARGFLRVKNGFTGT</sequence>
<dbReference type="AlphaFoldDB" id="A0A3G4RSY8"/>
<feature type="compositionally biased region" description="Basic and acidic residues" evidence="1">
    <location>
        <begin position="16"/>
        <end position="27"/>
    </location>
</feature>
<name>A0A3G4RSY8_ECOLX</name>
<proteinExistence type="predicted"/>
<gene>
    <name evidence="2" type="ORF">D0368_00051</name>
</gene>
<organism evidence="2">
    <name type="scientific">Escherichia coli</name>
    <dbReference type="NCBI Taxonomy" id="562"/>
    <lineage>
        <taxon>Bacteria</taxon>
        <taxon>Pseudomonadati</taxon>
        <taxon>Pseudomonadota</taxon>
        <taxon>Gammaproteobacteria</taxon>
        <taxon>Enterobacterales</taxon>
        <taxon>Enterobacteriaceae</taxon>
        <taxon>Escherichia</taxon>
    </lineage>
</organism>
<dbReference type="EMBL" id="MH847097">
    <property type="protein sequence ID" value="AYU68817.1"/>
    <property type="molecule type" value="Genomic_DNA"/>
</dbReference>
<geneLocation type="plasmid" evidence="2">
    <name>p12-034</name>
</geneLocation>
<evidence type="ECO:0000313" key="2">
    <source>
        <dbReference type="EMBL" id="AYU68817.1"/>
    </source>
</evidence>
<reference evidence="2" key="1">
    <citation type="journal article" date="2018" name="Vet. Microbiol.">
        <title>Characterization of plasmids harboring blaCTX-M genes in Escherichia coli from French pigs.</title>
        <authorList>
            <person name="Lucas P."/>
            <person name="Jouy E."/>
            <person name="Le Devendec L."/>
            <person name="de Boisseson C."/>
            <person name="Perrin-Guyomard A."/>
            <person name="Jove T."/>
            <person name="Blanchard Y."/>
            <person name="Touzain F."/>
            <person name="Kempf I."/>
        </authorList>
    </citation>
    <scope>NUCLEOTIDE SEQUENCE</scope>
    <source>
        <strain evidence="2">12-034</strain>
        <plasmid evidence="2">p12-034</plasmid>
    </source>
</reference>
<keyword evidence="2" id="KW-0614">Plasmid</keyword>
<accession>A0A3G4RSY8</accession>